<evidence type="ECO:0000256" key="1">
    <source>
        <dbReference type="ARBA" id="ARBA00004167"/>
    </source>
</evidence>
<dbReference type="EMBL" id="CAJFCJ010000014">
    <property type="protein sequence ID" value="CAD5121694.1"/>
    <property type="molecule type" value="Genomic_DNA"/>
</dbReference>
<organism evidence="7 8">
    <name type="scientific">Dimorphilus gyrociliatus</name>
    <dbReference type="NCBI Taxonomy" id="2664684"/>
    <lineage>
        <taxon>Eukaryota</taxon>
        <taxon>Metazoa</taxon>
        <taxon>Spiralia</taxon>
        <taxon>Lophotrochozoa</taxon>
        <taxon>Annelida</taxon>
        <taxon>Polychaeta</taxon>
        <taxon>Polychaeta incertae sedis</taxon>
        <taxon>Dinophilidae</taxon>
        <taxon>Dimorphilus</taxon>
    </lineage>
</organism>
<reference evidence="7 8" key="1">
    <citation type="submission" date="2020-08" db="EMBL/GenBank/DDBJ databases">
        <authorList>
            <person name="Hejnol A."/>
        </authorList>
    </citation>
    <scope>NUCLEOTIDE SEQUENCE [LARGE SCALE GENOMIC DNA]</scope>
</reference>
<evidence type="ECO:0000256" key="5">
    <source>
        <dbReference type="SAM" id="Phobius"/>
    </source>
</evidence>
<evidence type="ECO:0000256" key="3">
    <source>
        <dbReference type="ARBA" id="ARBA00023157"/>
    </source>
</evidence>
<feature type="region of interest" description="Disordered" evidence="4">
    <location>
        <begin position="627"/>
        <end position="669"/>
    </location>
</feature>
<evidence type="ECO:0000313" key="8">
    <source>
        <dbReference type="Proteomes" id="UP000549394"/>
    </source>
</evidence>
<gene>
    <name evidence="7" type="ORF">DGYR_LOCUS9608</name>
</gene>
<keyword evidence="8" id="KW-1185">Reference proteome</keyword>
<sequence>MERGGDHMVRLKCQILYGIECFSPDQKAANFCSDVKLIISIATLYIKVTESRNEIVKIKEQSGKRVELTCRKPFQSRIVWDQKNHGGGVIALFGILRRDKWKYDIIVEDTRETLIILAAVVEDSDTYECLIGAETKQFFVEIYVEPWDTKISTPRGTLVEESFLNISCTAQSSRPAANITWTLTTTNGTILELDENGSQTKAHDNKTLTRTSTIKIFASRELYSAKIECRIRVNQVNYDVTRTKYLIFNLKPTLPYITSNGNIVKESSTVTLVCHADDSRPPARLQWFRNGYSLLGKIKMIQNDNSTYNVENEINFIASSFDDGAIYMCRINNEVLQDPIKISKKLAVQYKPITVTKQRVVAVEEGNELLLQYDYKTNPNTPYCKRQTMKYAGLLNSTIELVCRVNSFSNSPTTFNWSSISGDFTGMTYQSDRTHSYHKINYTVEEYGKVSCSASNGIGRMKEDCVFEILPPGPAEAPIDCQITKPINGRVSIECVESFTGGYKTTYSLFTKSSTDWSRTKENNSPYFALNSLKSGQKYLIKICALNIKYKTESDCTEEFEITVPSENIATTTATSKKITTSSTENSKYIIIGAILGGALFIVIVSLIVFICMKKNAKTAAAEENANNYFTPPVQPRAPTDDGPNPRSQRYIPPPTEPQPNEIQEREIV</sequence>
<evidence type="ECO:0000259" key="6">
    <source>
        <dbReference type="PROSITE" id="PS50835"/>
    </source>
</evidence>
<evidence type="ECO:0000313" key="7">
    <source>
        <dbReference type="EMBL" id="CAD5121694.1"/>
    </source>
</evidence>
<dbReference type="InterPro" id="IPR036179">
    <property type="entry name" value="Ig-like_dom_sf"/>
</dbReference>
<feature type="domain" description="Ig-like" evidence="6">
    <location>
        <begin position="146"/>
        <end position="241"/>
    </location>
</feature>
<comment type="caution">
    <text evidence="7">The sequence shown here is derived from an EMBL/GenBank/DDBJ whole genome shotgun (WGS) entry which is preliminary data.</text>
</comment>
<feature type="transmembrane region" description="Helical" evidence="5">
    <location>
        <begin position="589"/>
        <end position="612"/>
    </location>
</feature>
<dbReference type="Pfam" id="PF13927">
    <property type="entry name" value="Ig_3"/>
    <property type="match status" value="1"/>
</dbReference>
<dbReference type="OrthoDB" id="6430706at2759"/>
<dbReference type="InterPro" id="IPR007110">
    <property type="entry name" value="Ig-like_dom"/>
</dbReference>
<dbReference type="PROSITE" id="PS50835">
    <property type="entry name" value="IG_LIKE"/>
    <property type="match status" value="3"/>
</dbReference>
<evidence type="ECO:0000256" key="2">
    <source>
        <dbReference type="ARBA" id="ARBA00023136"/>
    </source>
</evidence>
<accession>A0A7I8W0U0</accession>
<dbReference type="Gene3D" id="2.60.40.10">
    <property type="entry name" value="Immunoglobulins"/>
    <property type="match status" value="2"/>
</dbReference>
<dbReference type="PANTHER" id="PTHR23278">
    <property type="entry name" value="SIDESTEP PROTEIN"/>
    <property type="match status" value="1"/>
</dbReference>
<evidence type="ECO:0000256" key="4">
    <source>
        <dbReference type="SAM" id="MobiDB-lite"/>
    </source>
</evidence>
<keyword evidence="5" id="KW-1133">Transmembrane helix</keyword>
<proteinExistence type="predicted"/>
<dbReference type="Proteomes" id="UP000549394">
    <property type="component" value="Unassembled WGS sequence"/>
</dbReference>
<feature type="domain" description="Ig-like" evidence="6">
    <location>
        <begin position="382"/>
        <end position="468"/>
    </location>
</feature>
<dbReference type="PANTHER" id="PTHR23278:SF19">
    <property type="entry name" value="OBSCURIN"/>
    <property type="match status" value="1"/>
</dbReference>
<dbReference type="InterPro" id="IPR003599">
    <property type="entry name" value="Ig_sub"/>
</dbReference>
<dbReference type="GO" id="GO:0016020">
    <property type="term" value="C:membrane"/>
    <property type="evidence" value="ECO:0007669"/>
    <property type="project" value="UniProtKB-SubCell"/>
</dbReference>
<dbReference type="Pfam" id="PF08205">
    <property type="entry name" value="C2-set_2"/>
    <property type="match status" value="1"/>
</dbReference>
<keyword evidence="2 5" id="KW-0472">Membrane</keyword>
<dbReference type="InterPro" id="IPR013162">
    <property type="entry name" value="CD80_C2-set"/>
</dbReference>
<dbReference type="SUPFAM" id="SSF48726">
    <property type="entry name" value="Immunoglobulin"/>
    <property type="match status" value="3"/>
</dbReference>
<comment type="subcellular location">
    <subcellularLocation>
        <location evidence="1">Membrane</location>
        <topology evidence="1">Single-pass membrane protein</topology>
    </subcellularLocation>
</comment>
<name>A0A7I8W0U0_9ANNE</name>
<dbReference type="SMART" id="SM00409">
    <property type="entry name" value="IG"/>
    <property type="match status" value="4"/>
</dbReference>
<protein>
    <submittedName>
        <fullName evidence="7">DgyrCDS10180</fullName>
    </submittedName>
</protein>
<keyword evidence="5" id="KW-0812">Transmembrane</keyword>
<dbReference type="AlphaFoldDB" id="A0A7I8W0U0"/>
<feature type="domain" description="Ig-like" evidence="6">
    <location>
        <begin position="252"/>
        <end position="343"/>
    </location>
</feature>
<dbReference type="InterPro" id="IPR013783">
    <property type="entry name" value="Ig-like_fold"/>
</dbReference>
<keyword evidence="3" id="KW-1015">Disulfide bond</keyword>